<dbReference type="Proteomes" id="UP000229699">
    <property type="component" value="Unassembled WGS sequence"/>
</dbReference>
<organism evidence="1 2">
    <name type="scientific">Candidatus Roizmanbacteria bacterium CG22_combo_CG10-13_8_21_14_all_34_12</name>
    <dbReference type="NCBI Taxonomy" id="1974860"/>
    <lineage>
        <taxon>Bacteria</taxon>
        <taxon>Candidatus Roizmaniibacteriota</taxon>
    </lineage>
</organism>
<evidence type="ECO:0000313" key="2">
    <source>
        <dbReference type="Proteomes" id="UP000229699"/>
    </source>
</evidence>
<dbReference type="EMBL" id="PCTC01000041">
    <property type="protein sequence ID" value="PIP63535.1"/>
    <property type="molecule type" value="Genomic_DNA"/>
</dbReference>
<reference evidence="1 2" key="1">
    <citation type="submission" date="2017-09" db="EMBL/GenBank/DDBJ databases">
        <title>Depth-based differentiation of microbial function through sediment-hosted aquifers and enrichment of novel symbionts in the deep terrestrial subsurface.</title>
        <authorList>
            <person name="Probst A.J."/>
            <person name="Ladd B."/>
            <person name="Jarett J.K."/>
            <person name="Geller-Mcgrath D.E."/>
            <person name="Sieber C.M."/>
            <person name="Emerson J.B."/>
            <person name="Anantharaman K."/>
            <person name="Thomas B.C."/>
            <person name="Malmstrom R."/>
            <person name="Stieglmeier M."/>
            <person name="Klingl A."/>
            <person name="Woyke T."/>
            <person name="Ryan C.M."/>
            <person name="Banfield J.F."/>
        </authorList>
    </citation>
    <scope>NUCLEOTIDE SEQUENCE [LARGE SCALE GENOMIC DNA]</scope>
    <source>
        <strain evidence="1">CG22_combo_CG10-13_8_21_14_all_34_12</strain>
    </source>
</reference>
<comment type="caution">
    <text evidence="1">The sequence shown here is derived from an EMBL/GenBank/DDBJ whole genome shotgun (WGS) entry which is preliminary data.</text>
</comment>
<dbReference type="AlphaFoldDB" id="A0A2H0C0T0"/>
<sequence length="187" mass="20518">MLEPIRSVPMANYLTYSARNGNLNWHTFSRVLTGLKKAKVLTEAIQYENQGRHDLLLGALGAVGLVAYAYISTRLGLSSANEVFLVAGVSGSRKSKKFKGGLVVTRNPDGTGEFSIDGIGPAGGGLTKEVTREFFRRPTRANKKRINDITAQINNLNRQTGRARMGAERSAILDRIIELQNERDSLQ</sequence>
<proteinExistence type="predicted"/>
<accession>A0A2H0C0T0</accession>
<protein>
    <submittedName>
        <fullName evidence="1">Uncharacterized protein</fullName>
    </submittedName>
</protein>
<gene>
    <name evidence="1" type="ORF">COW97_01985</name>
</gene>
<evidence type="ECO:0000313" key="1">
    <source>
        <dbReference type="EMBL" id="PIP63535.1"/>
    </source>
</evidence>
<name>A0A2H0C0T0_9BACT</name>